<accession>A0ACC0V2G1</accession>
<dbReference type="EMBL" id="CM047943">
    <property type="protein sequence ID" value="KAI9900095.1"/>
    <property type="molecule type" value="Genomic_DNA"/>
</dbReference>
<gene>
    <name evidence="1" type="ORF">N3K66_004357</name>
</gene>
<keyword evidence="2" id="KW-1185">Reference proteome</keyword>
<comment type="caution">
    <text evidence="1">The sequence shown here is derived from an EMBL/GenBank/DDBJ whole genome shotgun (WGS) entry which is preliminary data.</text>
</comment>
<evidence type="ECO:0000313" key="1">
    <source>
        <dbReference type="EMBL" id="KAI9900095.1"/>
    </source>
</evidence>
<protein>
    <submittedName>
        <fullName evidence="1">Uncharacterized protein</fullName>
    </submittedName>
</protein>
<dbReference type="Proteomes" id="UP001163324">
    <property type="component" value="Chromosome 4"/>
</dbReference>
<reference evidence="1" key="1">
    <citation type="submission" date="2022-10" db="EMBL/GenBank/DDBJ databases">
        <title>Complete Genome of Trichothecium roseum strain YXFP-22015, a Plant Pathogen Isolated from Citrus.</title>
        <authorList>
            <person name="Wang Y."/>
            <person name="Zhu L."/>
        </authorList>
    </citation>
    <scope>NUCLEOTIDE SEQUENCE</scope>
    <source>
        <strain evidence="1">YXFP-22015</strain>
    </source>
</reference>
<organism evidence="1 2">
    <name type="scientific">Trichothecium roseum</name>
    <dbReference type="NCBI Taxonomy" id="47278"/>
    <lineage>
        <taxon>Eukaryota</taxon>
        <taxon>Fungi</taxon>
        <taxon>Dikarya</taxon>
        <taxon>Ascomycota</taxon>
        <taxon>Pezizomycotina</taxon>
        <taxon>Sordariomycetes</taxon>
        <taxon>Hypocreomycetidae</taxon>
        <taxon>Hypocreales</taxon>
        <taxon>Hypocreales incertae sedis</taxon>
        <taxon>Trichothecium</taxon>
    </lineage>
</organism>
<evidence type="ECO:0000313" key="2">
    <source>
        <dbReference type="Proteomes" id="UP001163324"/>
    </source>
</evidence>
<proteinExistence type="predicted"/>
<sequence length="980" mass="107478">MPYDHSQEAHAPTENVRSRIDRGRDEGARSRPPKSQSQKAMLSHALRKANTAVELDNAQNFQGAREAYSEACELLHLVLQRTSAHEDQRKLEAIRRTYTSRIKELNELLPWEGHSHDPNATVAIGNGLHIDGDDDDDDSTRFARPALSPPLFSPMTATWQADNGPQAESPRRANRPPNLQLQTPDPGFLQSSFSKSPIRSRFNELPLSQPHASGDTQPHDDSLGRRPSLATSDREDVEGPSRYDVSVSSDHLEEALVNEYVREGSQNSWLDPIDESGGSAASSVHSRTSSMGYRRRHIRSASGATEAEFDTALDAAIEAAYDEGYEPMTADELEDEPPNDEVVANAMRKVELARERVRQTEREAYAVANETERQRWFNHQTTGLICNDEPPGPTQRPHDFFDETSSDEEERQLDELTRSYHTNNNGFHKQQLSNHRYIPRESDSSGFTLKTWHSSMGSNPPTTTTSLSTVTESAMVPSPPRIPAPAIPPPTQALPDLPTPRSPSAAPSVRNRRLSGQNPKQLKIQTTSLSPPSSSHTNQLLDTGDHDAGQHHPISHRPSSPPIPNGNALEPRQLGSPFGHRAPDTEEGSIGRSASPSLNKLRKNFSSSSLKSLKNRNISLTNLDDIPSDVSPGTPVSAHWGASRVPAVPALPTPLTATLREKTDPSLSGGMHLLENSFHSLDTPGSPDQSSFDAPVPLEPCPIDFLLRPFWLMRCLYQTLVHPRGGYLSAKLFVPREAWRVKGVKLKNVEDKIANCDMLTAALLKLARVDTCDADAMLDEMQSLEAVLEQTQTTLTRKLGNEVGVSSTATLFREASGTGDSDIPSSNLPRSASVSGKSAFSWRRLRSKNSAAALGASTQARPAGTDGPRDSSGASTLPMTTQPTSKPARRDVGLAQFTGPNSHYMSSLARLFDAAQALDQIARQVEDPGLRHADKTQVGLELCVRHAAEFFGFYICRFVLSDLAILMDKFIKRGSEWVLS</sequence>
<name>A0ACC0V2G1_9HYPO</name>